<reference evidence="2" key="2">
    <citation type="submission" date="2021-12" db="EMBL/GenBank/DDBJ databases">
        <title>Resequencing data analysis of finger millet.</title>
        <authorList>
            <person name="Hatakeyama M."/>
            <person name="Aluri S."/>
            <person name="Balachadran M.T."/>
            <person name="Sivarajan S.R."/>
            <person name="Poveda L."/>
            <person name="Shimizu-Inatsugi R."/>
            <person name="Schlapbach R."/>
            <person name="Sreeman S.M."/>
            <person name="Shimizu K.K."/>
        </authorList>
    </citation>
    <scope>NUCLEOTIDE SEQUENCE</scope>
</reference>
<keyword evidence="3" id="KW-1185">Reference proteome</keyword>
<dbReference type="AlphaFoldDB" id="A0AAV5E2C3"/>
<evidence type="ECO:0000256" key="1">
    <source>
        <dbReference type="SAM" id="MobiDB-lite"/>
    </source>
</evidence>
<sequence length="196" mass="20118">MAGAAAVAESSEDDDVQSSYIVHVAAWQAPRFNATEPGVSAFRAVRRPGQRAAAADYPYASVPGPLSPSQLASSKGGSRVVIGVTDSGISTPKDRASFAPLPCTGSGCPSHPGSMVAASRHQRAMPPSTATTSSSASSSCTKATRRSSVAALIYWMRRTSHRFDTVGTHTAFIAAGCAMEDASDPSSSTPRAELSA</sequence>
<protein>
    <recommendedName>
        <fullName evidence="4">Subtilisin</fullName>
    </recommendedName>
</protein>
<dbReference type="Proteomes" id="UP001054889">
    <property type="component" value="Unassembled WGS sequence"/>
</dbReference>
<feature type="compositionally biased region" description="Low complexity" evidence="1">
    <location>
        <begin position="128"/>
        <end position="141"/>
    </location>
</feature>
<comment type="caution">
    <text evidence="2">The sequence shown here is derived from an EMBL/GenBank/DDBJ whole genome shotgun (WGS) entry which is preliminary data.</text>
</comment>
<accession>A0AAV5E2C3</accession>
<gene>
    <name evidence="2" type="primary">gb03891</name>
    <name evidence="2" type="ORF">PR202_gb03891</name>
</gene>
<organism evidence="2 3">
    <name type="scientific">Eleusine coracana subsp. coracana</name>
    <dbReference type="NCBI Taxonomy" id="191504"/>
    <lineage>
        <taxon>Eukaryota</taxon>
        <taxon>Viridiplantae</taxon>
        <taxon>Streptophyta</taxon>
        <taxon>Embryophyta</taxon>
        <taxon>Tracheophyta</taxon>
        <taxon>Spermatophyta</taxon>
        <taxon>Magnoliopsida</taxon>
        <taxon>Liliopsida</taxon>
        <taxon>Poales</taxon>
        <taxon>Poaceae</taxon>
        <taxon>PACMAD clade</taxon>
        <taxon>Chloridoideae</taxon>
        <taxon>Cynodonteae</taxon>
        <taxon>Eleusininae</taxon>
        <taxon>Eleusine</taxon>
    </lineage>
</organism>
<evidence type="ECO:0000313" key="3">
    <source>
        <dbReference type="Proteomes" id="UP001054889"/>
    </source>
</evidence>
<feature type="region of interest" description="Disordered" evidence="1">
    <location>
        <begin position="122"/>
        <end position="141"/>
    </location>
</feature>
<dbReference type="EMBL" id="BQKI01000073">
    <property type="protein sequence ID" value="GJN16867.1"/>
    <property type="molecule type" value="Genomic_DNA"/>
</dbReference>
<proteinExistence type="predicted"/>
<evidence type="ECO:0000313" key="2">
    <source>
        <dbReference type="EMBL" id="GJN16867.1"/>
    </source>
</evidence>
<reference evidence="2" key="1">
    <citation type="journal article" date="2018" name="DNA Res.">
        <title>Multiple hybrid de novo genome assembly of finger millet, an orphan allotetraploid crop.</title>
        <authorList>
            <person name="Hatakeyama M."/>
            <person name="Aluri S."/>
            <person name="Balachadran M.T."/>
            <person name="Sivarajan S.R."/>
            <person name="Patrignani A."/>
            <person name="Gruter S."/>
            <person name="Poveda L."/>
            <person name="Shimizu-Inatsugi R."/>
            <person name="Baeten J."/>
            <person name="Francoijs K.J."/>
            <person name="Nataraja K.N."/>
            <person name="Reddy Y.A.N."/>
            <person name="Phadnis S."/>
            <person name="Ravikumar R.L."/>
            <person name="Schlapbach R."/>
            <person name="Sreeman S.M."/>
            <person name="Shimizu K.K."/>
        </authorList>
    </citation>
    <scope>NUCLEOTIDE SEQUENCE</scope>
</reference>
<evidence type="ECO:0008006" key="4">
    <source>
        <dbReference type="Google" id="ProtNLM"/>
    </source>
</evidence>
<name>A0AAV5E2C3_ELECO</name>